<reference evidence="1 2" key="1">
    <citation type="submission" date="2010-01" db="EMBL/GenBank/DDBJ databases">
        <authorList>
            <person name="Muzny D."/>
            <person name="Qin X."/>
            <person name="Deng J."/>
            <person name="Jiang H."/>
            <person name="Liu Y."/>
            <person name="Qu J."/>
            <person name="Song X.-Z."/>
            <person name="Zhang L."/>
            <person name="Thornton R."/>
            <person name="Coyle M."/>
            <person name="Francisco L."/>
            <person name="Jackson L."/>
            <person name="Javaid M."/>
            <person name="Korchina V."/>
            <person name="Kovar C."/>
            <person name="Mata R."/>
            <person name="Mathew T."/>
            <person name="Ngo R."/>
            <person name="Nguyen L."/>
            <person name="Nguyen N."/>
            <person name="Okwuonu G."/>
            <person name="Ongeri F."/>
            <person name="Pham C."/>
            <person name="Simmons D."/>
            <person name="Wilczek-Boney K."/>
            <person name="Hale W."/>
            <person name="Jakkamsetti A."/>
            <person name="Pham P."/>
            <person name="Ruth R."/>
            <person name="San Lucas F."/>
            <person name="Warren J."/>
            <person name="Zhang J."/>
            <person name="Zhao Z."/>
            <person name="Zhou C."/>
            <person name="Zhu D."/>
            <person name="Lee S."/>
            <person name="Bess C."/>
            <person name="Blankenburg K."/>
            <person name="Forbes L."/>
            <person name="Fu Q."/>
            <person name="Gubbala S."/>
            <person name="Hirani K."/>
            <person name="Jayaseelan J.C."/>
            <person name="Lara F."/>
            <person name="Munidasa M."/>
            <person name="Palculict T."/>
            <person name="Patil S."/>
            <person name="Pu L.-L."/>
            <person name="Saada N."/>
            <person name="Tang L."/>
            <person name="Weissenberger G."/>
            <person name="Zhu Y."/>
            <person name="Hemphill L."/>
            <person name="Shang Y."/>
            <person name="Youmans B."/>
            <person name="Ayvaz T."/>
            <person name="Ross M."/>
            <person name="Santibanez J."/>
            <person name="Aqrawi P."/>
            <person name="Gross S."/>
            <person name="Joshi V."/>
            <person name="Fowler G."/>
            <person name="Nazareth L."/>
            <person name="Reid J."/>
            <person name="Worley K."/>
            <person name="Petrosino J."/>
            <person name="Highlander S."/>
            <person name="Gibbs R."/>
        </authorList>
    </citation>
    <scope>NUCLEOTIDE SEQUENCE [LARGE SCALE GENOMIC DNA]</scope>
    <source>
        <strain evidence="1 2">DSM 4582</strain>
    </source>
</reference>
<proteinExistence type="predicted"/>
<comment type="caution">
    <text evidence="1">The sequence shown here is derived from an EMBL/GenBank/DDBJ whole genome shotgun (WGS) entry which is preliminary data.</text>
</comment>
<protein>
    <submittedName>
        <fullName evidence="1">Uncharacterized protein</fullName>
    </submittedName>
</protein>
<accession>D4E246</accession>
<evidence type="ECO:0000313" key="1">
    <source>
        <dbReference type="EMBL" id="EFE96107.1"/>
    </source>
</evidence>
<dbReference type="AlphaFoldDB" id="D4E246"/>
<organism evidence="1 2">
    <name type="scientific">Serratia odorifera DSM 4582</name>
    <dbReference type="NCBI Taxonomy" id="667129"/>
    <lineage>
        <taxon>Bacteria</taxon>
        <taxon>Pseudomonadati</taxon>
        <taxon>Pseudomonadota</taxon>
        <taxon>Gammaproteobacteria</taxon>
        <taxon>Enterobacterales</taxon>
        <taxon>Yersiniaceae</taxon>
        <taxon>Serratia</taxon>
    </lineage>
</organism>
<gene>
    <name evidence="1" type="ORF">HMPREF0758_2246</name>
</gene>
<dbReference type="EMBL" id="ADBY01000039">
    <property type="protein sequence ID" value="EFE96107.1"/>
    <property type="molecule type" value="Genomic_DNA"/>
</dbReference>
<dbReference type="HOGENOM" id="CLU_1617885_0_0_6"/>
<sequence>MMKKKSDDKIVHCMSAFDSHVDKSSLHATATLYLYRGKGSVQISGDYISPDGTHYPVKSVAGMIYHVDGQDYHVRFTGNNTTFRKDDVNKDFGLLLPFSISSTNIDYVYQFEMQNDGSYLIRQNGNALIMCKKYPVRNFYTENNKLVTVYHGTLLVFCFSLTLQ</sequence>
<keyword evidence="2" id="KW-1185">Reference proteome</keyword>
<name>D4E246_SEROD</name>
<dbReference type="Proteomes" id="UP000005723">
    <property type="component" value="Unassembled WGS sequence"/>
</dbReference>
<evidence type="ECO:0000313" key="2">
    <source>
        <dbReference type="Proteomes" id="UP000005723"/>
    </source>
</evidence>